<dbReference type="OrthoDB" id="5346405at2"/>
<dbReference type="EMBL" id="MUXE01000001">
    <property type="protein sequence ID" value="PUE66541.1"/>
    <property type="molecule type" value="Genomic_DNA"/>
</dbReference>
<sequence length="96" mass="11392">MLDIKEKLKDLVETVMIPEVEDYLEDLSKLLETHSQTPDDMLAIQEMESFLVELQNILAVIEENKTPDSEYQRIYDYIMQNLDEHEHGHNLKEQED</sequence>
<keyword evidence="2" id="KW-1185">Reference proteome</keyword>
<evidence type="ECO:0008006" key="3">
    <source>
        <dbReference type="Google" id="ProtNLM"/>
    </source>
</evidence>
<comment type="caution">
    <text evidence="1">The sequence shown here is derived from an EMBL/GenBank/DDBJ whole genome shotgun (WGS) entry which is preliminary data.</text>
</comment>
<gene>
    <name evidence="1" type="ORF">B0174_00370</name>
</gene>
<evidence type="ECO:0000313" key="2">
    <source>
        <dbReference type="Proteomes" id="UP000251135"/>
    </source>
</evidence>
<evidence type="ECO:0000313" key="1">
    <source>
        <dbReference type="EMBL" id="PUE66541.1"/>
    </source>
</evidence>
<protein>
    <recommendedName>
        <fullName evidence="3">DNA repair protein Rad50</fullName>
    </recommendedName>
</protein>
<dbReference type="AlphaFoldDB" id="A0A363D5E6"/>
<accession>A0A363D5E6</accession>
<name>A0A363D5E6_9BACT</name>
<proteinExistence type="predicted"/>
<organism evidence="1 2">
    <name type="scientific">Arcobacter caeni</name>
    <dbReference type="NCBI Taxonomy" id="1912877"/>
    <lineage>
        <taxon>Bacteria</taxon>
        <taxon>Pseudomonadati</taxon>
        <taxon>Campylobacterota</taxon>
        <taxon>Epsilonproteobacteria</taxon>
        <taxon>Campylobacterales</taxon>
        <taxon>Arcobacteraceae</taxon>
        <taxon>Arcobacter</taxon>
    </lineage>
</organism>
<dbReference type="RefSeq" id="WP_108557653.1">
    <property type="nucleotide sequence ID" value="NZ_MUXE01000001.1"/>
</dbReference>
<dbReference type="Proteomes" id="UP000251135">
    <property type="component" value="Unassembled WGS sequence"/>
</dbReference>
<reference evidence="1 2" key="1">
    <citation type="submission" date="2017-02" db="EMBL/GenBank/DDBJ databases">
        <title>Arcobacter caeni sp. nov, a new Arcobacter species isolated from reclaimed water.</title>
        <authorList>
            <person name="Figueras M.J."/>
            <person name="Perez-Cataluna A."/>
            <person name="Salas-Masso N."/>
        </authorList>
    </citation>
    <scope>NUCLEOTIDE SEQUENCE [LARGE SCALE GENOMIC DNA]</scope>
    <source>
        <strain evidence="1 2">RW17-10</strain>
    </source>
</reference>